<dbReference type="Proteomes" id="UP000031668">
    <property type="component" value="Unassembled WGS sequence"/>
</dbReference>
<evidence type="ECO:0000313" key="2">
    <source>
        <dbReference type="Proteomes" id="UP000031668"/>
    </source>
</evidence>
<keyword evidence="2" id="KW-1185">Reference proteome</keyword>
<comment type="caution">
    <text evidence="1">The sequence shown here is derived from an EMBL/GenBank/DDBJ whole genome shotgun (WGS) entry which is preliminary data.</text>
</comment>
<reference evidence="1 2" key="1">
    <citation type="journal article" date="2014" name="Genome Biol. Evol.">
        <title>The genome of the myxosporean Thelohanellus kitauei shows adaptations to nutrient acquisition within its fish host.</title>
        <authorList>
            <person name="Yang Y."/>
            <person name="Xiong J."/>
            <person name="Zhou Z."/>
            <person name="Huo F."/>
            <person name="Miao W."/>
            <person name="Ran C."/>
            <person name="Liu Y."/>
            <person name="Zhang J."/>
            <person name="Feng J."/>
            <person name="Wang M."/>
            <person name="Wang M."/>
            <person name="Wang L."/>
            <person name="Yao B."/>
        </authorList>
    </citation>
    <scope>NUCLEOTIDE SEQUENCE [LARGE SCALE GENOMIC DNA]</scope>
    <source>
        <strain evidence="1">Wuqing</strain>
    </source>
</reference>
<sequence length="104" mass="12138">MSNVVKEVNKTLDQVKIFIHEKIRYCCSQNKDSMMIIDENLKNYSVLDNLENICDNAIVTCEVNERLACYYDDFKLLSNGDILIEEIILEMMEVIFLPQIPFPV</sequence>
<protein>
    <submittedName>
        <fullName evidence="1">Uncharacterized protein</fullName>
    </submittedName>
</protein>
<proteinExistence type="predicted"/>
<evidence type="ECO:0000313" key="1">
    <source>
        <dbReference type="EMBL" id="KII72376.1"/>
    </source>
</evidence>
<dbReference type="EMBL" id="JWZT01001258">
    <property type="protein sequence ID" value="KII72376.1"/>
    <property type="molecule type" value="Genomic_DNA"/>
</dbReference>
<name>A0A0C2MYF6_THEKT</name>
<gene>
    <name evidence="1" type="ORF">RF11_00685</name>
</gene>
<organism evidence="1 2">
    <name type="scientific">Thelohanellus kitauei</name>
    <name type="common">Myxosporean</name>
    <dbReference type="NCBI Taxonomy" id="669202"/>
    <lineage>
        <taxon>Eukaryota</taxon>
        <taxon>Metazoa</taxon>
        <taxon>Cnidaria</taxon>
        <taxon>Myxozoa</taxon>
        <taxon>Myxosporea</taxon>
        <taxon>Bivalvulida</taxon>
        <taxon>Platysporina</taxon>
        <taxon>Myxobolidae</taxon>
        <taxon>Thelohanellus</taxon>
    </lineage>
</organism>
<dbReference type="AlphaFoldDB" id="A0A0C2MYF6"/>
<accession>A0A0C2MYF6</accession>